<evidence type="ECO:0000259" key="2">
    <source>
        <dbReference type="SMART" id="SM00278"/>
    </source>
</evidence>
<keyword evidence="1" id="KW-0732">Signal</keyword>
<dbReference type="RefSeq" id="WP_015404032.1">
    <property type="nucleotide sequence ID" value="NC_020304.1"/>
</dbReference>
<dbReference type="AlphaFoldDB" id="M1PPJ3"/>
<dbReference type="PANTHER" id="PTHR21180">
    <property type="entry name" value="ENDONUCLEASE/EXONUCLEASE/PHOSPHATASE FAMILY DOMAIN-CONTAINING PROTEIN 1"/>
    <property type="match status" value="1"/>
</dbReference>
<sequence length="84" mass="9125">MKKTILLLLTLLFLTVNIAIAAININTADEKTLATLPGIGEAKAAAIVQYRKDNGNFKSPQDIVQVKGIGQKVFEKLSKEITVE</sequence>
<dbReference type="OrthoDB" id="5296317at2"/>
<dbReference type="Proteomes" id="UP000011721">
    <property type="component" value="Chromosome"/>
</dbReference>
<dbReference type="SUPFAM" id="SSF47781">
    <property type="entry name" value="RuvA domain 2-like"/>
    <property type="match status" value="1"/>
</dbReference>
<reference evidence="4" key="1">
    <citation type="journal article" date="2013" name="Stand. Genomic Sci.">
        <title>Complete genome sequence of Desulfocapsa sulfexigens, a marine deltaproteobacterium specialized in disproportionating inorganic sulfur compounds.</title>
        <authorList>
            <person name="Finster K.W."/>
            <person name="Kjeldsen K.U."/>
            <person name="Kube M."/>
            <person name="Reinhardt R."/>
            <person name="Mussmann M."/>
            <person name="Amann R."/>
            <person name="Schreiber L."/>
        </authorList>
    </citation>
    <scope>NUCLEOTIDE SEQUENCE [LARGE SCALE GENOMIC DNA]</scope>
    <source>
        <strain evidence="4">DSM 10523 / SB164P1</strain>
    </source>
</reference>
<dbReference type="InterPro" id="IPR003583">
    <property type="entry name" value="Hlx-hairpin-Hlx_DNA-bd_motif"/>
</dbReference>
<dbReference type="PANTHER" id="PTHR21180:SF32">
    <property type="entry name" value="ENDONUCLEASE_EXONUCLEASE_PHOSPHATASE FAMILY DOMAIN-CONTAINING PROTEIN 1"/>
    <property type="match status" value="1"/>
</dbReference>
<keyword evidence="4" id="KW-1185">Reference proteome</keyword>
<dbReference type="GO" id="GO:0003677">
    <property type="term" value="F:DNA binding"/>
    <property type="evidence" value="ECO:0007669"/>
    <property type="project" value="InterPro"/>
</dbReference>
<dbReference type="EMBL" id="CP003985">
    <property type="protein sequence ID" value="AGF78341.1"/>
    <property type="molecule type" value="Genomic_DNA"/>
</dbReference>
<evidence type="ECO:0000313" key="4">
    <source>
        <dbReference type="Proteomes" id="UP000011721"/>
    </source>
</evidence>
<dbReference type="GO" id="GO:0015627">
    <property type="term" value="C:type II protein secretion system complex"/>
    <property type="evidence" value="ECO:0007669"/>
    <property type="project" value="TreeGrafter"/>
</dbReference>
<evidence type="ECO:0000313" key="3">
    <source>
        <dbReference type="EMBL" id="AGF78341.1"/>
    </source>
</evidence>
<protein>
    <submittedName>
        <fullName evidence="3">Competence protein ComEA-like protein with helix-hairpin-helix repeat region</fullName>
    </submittedName>
</protein>
<dbReference type="SMART" id="SM00278">
    <property type="entry name" value="HhH1"/>
    <property type="match status" value="2"/>
</dbReference>
<feature type="signal peptide" evidence="1">
    <location>
        <begin position="1"/>
        <end position="21"/>
    </location>
</feature>
<dbReference type="HOGENOM" id="CLU_052011_4_2_7"/>
<organism evidence="3 4">
    <name type="scientific">Desulfocapsa sulfexigens (strain DSM 10523 / SB164P1)</name>
    <dbReference type="NCBI Taxonomy" id="1167006"/>
    <lineage>
        <taxon>Bacteria</taxon>
        <taxon>Pseudomonadati</taxon>
        <taxon>Thermodesulfobacteriota</taxon>
        <taxon>Desulfobulbia</taxon>
        <taxon>Desulfobulbales</taxon>
        <taxon>Desulfocapsaceae</taxon>
        <taxon>Desulfocapsa</taxon>
    </lineage>
</organism>
<dbReference type="InterPro" id="IPR010994">
    <property type="entry name" value="RuvA_2-like"/>
</dbReference>
<dbReference type="eggNOG" id="COG1555">
    <property type="taxonomic scope" value="Bacteria"/>
</dbReference>
<dbReference type="Pfam" id="PF12836">
    <property type="entry name" value="HHH_3"/>
    <property type="match status" value="1"/>
</dbReference>
<name>M1PPJ3_DESSD</name>
<feature type="domain" description="Helix-hairpin-helix DNA-binding motif class 1" evidence="2">
    <location>
        <begin position="61"/>
        <end position="80"/>
    </location>
</feature>
<dbReference type="NCBIfam" id="TIGR00426">
    <property type="entry name" value="competence protein ComEA helix-hairpin-helix repeat region"/>
    <property type="match status" value="1"/>
</dbReference>
<feature type="domain" description="Helix-hairpin-helix DNA-binding motif class 1" evidence="2">
    <location>
        <begin position="31"/>
        <end position="50"/>
    </location>
</feature>
<dbReference type="Gene3D" id="1.10.150.280">
    <property type="entry name" value="AF1531-like domain"/>
    <property type="match status" value="1"/>
</dbReference>
<evidence type="ECO:0000256" key="1">
    <source>
        <dbReference type="SAM" id="SignalP"/>
    </source>
</evidence>
<feature type="chain" id="PRO_5004016494" evidence="1">
    <location>
        <begin position="22"/>
        <end position="84"/>
    </location>
</feature>
<dbReference type="InterPro" id="IPR004509">
    <property type="entry name" value="Competence_ComEA_HhH"/>
</dbReference>
<dbReference type="GO" id="GO:0015628">
    <property type="term" value="P:protein secretion by the type II secretion system"/>
    <property type="evidence" value="ECO:0007669"/>
    <property type="project" value="TreeGrafter"/>
</dbReference>
<dbReference type="GO" id="GO:0006281">
    <property type="term" value="P:DNA repair"/>
    <property type="evidence" value="ECO:0007669"/>
    <property type="project" value="InterPro"/>
</dbReference>
<dbReference type="InterPro" id="IPR051675">
    <property type="entry name" value="Endo/Exo/Phosphatase_dom_1"/>
</dbReference>
<dbReference type="STRING" id="1167006.UWK_01783"/>
<accession>M1PPJ3</accession>
<gene>
    <name evidence="3" type="ordered locus">UWK_01783</name>
</gene>
<proteinExistence type="predicted"/>
<dbReference type="KEGG" id="dsf:UWK_01783"/>